<dbReference type="PRINTS" id="PR00723">
    <property type="entry name" value="SUBTILISIN"/>
</dbReference>
<feature type="active site" description="Charge relay system" evidence="5">
    <location>
        <position position="192"/>
    </location>
</feature>
<dbReference type="InterPro" id="IPR026444">
    <property type="entry name" value="Secre_tail"/>
</dbReference>
<dbReference type="AlphaFoldDB" id="A0A418QZC0"/>
<organism evidence="8 9">
    <name type="scientific">Hymenobacter rubripertinctus</name>
    <dbReference type="NCBI Taxonomy" id="2029981"/>
    <lineage>
        <taxon>Bacteria</taxon>
        <taxon>Pseudomonadati</taxon>
        <taxon>Bacteroidota</taxon>
        <taxon>Cytophagia</taxon>
        <taxon>Cytophagales</taxon>
        <taxon>Hymenobacteraceae</taxon>
        <taxon>Hymenobacter</taxon>
    </lineage>
</organism>
<keyword evidence="4 5" id="KW-0720">Serine protease</keyword>
<evidence type="ECO:0000313" key="8">
    <source>
        <dbReference type="EMBL" id="RIY10530.1"/>
    </source>
</evidence>
<dbReference type="Proteomes" id="UP000284250">
    <property type="component" value="Unassembled WGS sequence"/>
</dbReference>
<evidence type="ECO:0000259" key="7">
    <source>
        <dbReference type="Pfam" id="PF18962"/>
    </source>
</evidence>
<comment type="caution">
    <text evidence="8">The sequence shown here is derived from an EMBL/GenBank/DDBJ whole genome shotgun (WGS) entry which is preliminary data.</text>
</comment>
<evidence type="ECO:0000256" key="2">
    <source>
        <dbReference type="ARBA" id="ARBA00022670"/>
    </source>
</evidence>
<dbReference type="PROSITE" id="PS51892">
    <property type="entry name" value="SUBTILASE"/>
    <property type="match status" value="1"/>
</dbReference>
<evidence type="ECO:0000256" key="4">
    <source>
        <dbReference type="ARBA" id="ARBA00022825"/>
    </source>
</evidence>
<keyword evidence="2 5" id="KW-0645">Protease</keyword>
<gene>
    <name evidence="8" type="ORF">D0T11_10050</name>
</gene>
<feature type="active site" description="Charge relay system" evidence="5">
    <location>
        <position position="248"/>
    </location>
</feature>
<feature type="domain" description="Peptidase S8/S53" evidence="6">
    <location>
        <begin position="185"/>
        <end position="440"/>
    </location>
</feature>
<dbReference type="EMBL" id="QYCN01000012">
    <property type="protein sequence ID" value="RIY10530.1"/>
    <property type="molecule type" value="Genomic_DNA"/>
</dbReference>
<keyword evidence="3 5" id="KW-0378">Hydrolase</keyword>
<feature type="active site" description="Charge relay system" evidence="5">
    <location>
        <position position="405"/>
    </location>
</feature>
<dbReference type="Gene3D" id="3.40.50.200">
    <property type="entry name" value="Peptidase S8/S53 domain"/>
    <property type="match status" value="1"/>
</dbReference>
<dbReference type="GO" id="GO:0006508">
    <property type="term" value="P:proteolysis"/>
    <property type="evidence" value="ECO:0007669"/>
    <property type="project" value="UniProtKB-KW"/>
</dbReference>
<reference evidence="8 9" key="1">
    <citation type="submission" date="2018-09" db="EMBL/GenBank/DDBJ databases">
        <authorList>
            <person name="Zeman M."/>
            <person name="Pardy F."/>
        </authorList>
    </citation>
    <scope>NUCLEOTIDE SEQUENCE [LARGE SCALE GENOMIC DNA]</scope>
    <source>
        <strain evidence="8 9">CCM 8852</strain>
    </source>
</reference>
<sequence length="955" mass="100732">MAGNVLARHSWRLLFSSPLPMLLPLFRTVFFCALLLGGGFGLTLPARGQTGPPPAKTVLPGRLVFKLRPGTTTFPPALTATLLRLGAGAAQPKFPHSRPPGPDQPEAVNLGLIYQVQLPASVGVEAAGQALRKTGAVDYAEPLYGYPVLEQPNDPLADSTRAGGQYHLKNIRAYQAWDVTKGDTSLVIGIIDGGTRLTHEDLATQFQPNRQDPVDGLDNDGDGYVDNYAGWDFADNDNNPVREPGSVHGILVAGCAVGATNNGKGIAGVGYHCRFLPLKIYPSTPTGSFGGYEAIVYAADHGCRVINLSWGAPGGYSQYEQDVITYAAINQDVVVVAAAGNTPADLDFYPASYAHVLSVATTSATDERSANATYSRRVDLSAPGVQILTTFGNTDSDYIAVGGSSFAAPLVAGAAGLVRTRFPQFTAAQVAAQLRRTTDNIDALPGNAAYAGLLGSGRLNVYRAVTETQHSARIQQTDYAPERYAYGAGDTLRLSVRVQNLLQPLSNLSVTLTSLSAHLLVRQGTFAVGPLATLEQRANTSAPFRLAVAATVPLNTRAVLRFRLQDPATGYQQDQYETVLLNPSYVVVAANNLSLTLTGRGNIGYEGLNTAVGQGVSYRQGPPLLAEGGLLLGTSATRVSDNVRTVPGMSNTDFATLAAVAYLPTPPRADQEAVGVLRDALPTMAQPRAVGVRIRQHAYAWAAASHQDYVLLEYRLTNLTADTLRPLHLGLFMDWDLPGEAARNVAAWDASRQLGYVFDPAAPRQYAGVQLLAGGAATAYAIDNQAPAGTEIRLADGFSTPEKWLALSSGTTHAASSPAGGTDVSQVIGARLPYLAPADSATVAFAVLAAPSLAQLQAAADAARAHYQQVLPVRAAAPLAGVVLYPNPTAGLLRLTLPAGPTSVQVLSVLGQELGTYSLNQRAATLDLSPYPAGVYLIRIRNDRGAATYRVVRQP</sequence>
<evidence type="ECO:0000313" key="9">
    <source>
        <dbReference type="Proteomes" id="UP000284250"/>
    </source>
</evidence>
<dbReference type="OrthoDB" id="9813435at2"/>
<dbReference type="PANTHER" id="PTHR43399">
    <property type="entry name" value="SUBTILISIN-RELATED"/>
    <property type="match status" value="1"/>
</dbReference>
<evidence type="ECO:0000259" key="6">
    <source>
        <dbReference type="Pfam" id="PF00082"/>
    </source>
</evidence>
<dbReference type="InterPro" id="IPR000209">
    <property type="entry name" value="Peptidase_S8/S53_dom"/>
</dbReference>
<evidence type="ECO:0000256" key="5">
    <source>
        <dbReference type="PROSITE-ProRule" id="PRU01240"/>
    </source>
</evidence>
<dbReference type="InterPro" id="IPR015500">
    <property type="entry name" value="Peptidase_S8_subtilisin-rel"/>
</dbReference>
<proteinExistence type="inferred from homology"/>
<dbReference type="InterPro" id="IPR036852">
    <property type="entry name" value="Peptidase_S8/S53_dom_sf"/>
</dbReference>
<name>A0A418QZC0_9BACT</name>
<dbReference type="Pfam" id="PF00082">
    <property type="entry name" value="Peptidase_S8"/>
    <property type="match status" value="1"/>
</dbReference>
<dbReference type="PANTHER" id="PTHR43399:SF4">
    <property type="entry name" value="CELL WALL-ASSOCIATED PROTEASE"/>
    <property type="match status" value="1"/>
</dbReference>
<dbReference type="NCBIfam" id="TIGR04183">
    <property type="entry name" value="Por_Secre_tail"/>
    <property type="match status" value="1"/>
</dbReference>
<protein>
    <submittedName>
        <fullName evidence="8">T9SS C-terminal target domain-containing protein</fullName>
    </submittedName>
</protein>
<accession>A0A418QZC0</accession>
<dbReference type="SUPFAM" id="SSF52743">
    <property type="entry name" value="Subtilisin-like"/>
    <property type="match status" value="1"/>
</dbReference>
<evidence type="ECO:0000256" key="1">
    <source>
        <dbReference type="ARBA" id="ARBA00011073"/>
    </source>
</evidence>
<keyword evidence="9" id="KW-1185">Reference proteome</keyword>
<dbReference type="InterPro" id="IPR051048">
    <property type="entry name" value="Peptidase_S8/S53_subtilisin"/>
</dbReference>
<dbReference type="GO" id="GO:0004252">
    <property type="term" value="F:serine-type endopeptidase activity"/>
    <property type="evidence" value="ECO:0007669"/>
    <property type="project" value="UniProtKB-UniRule"/>
</dbReference>
<reference evidence="8 9" key="2">
    <citation type="submission" date="2019-01" db="EMBL/GenBank/DDBJ databases">
        <title>Hymenobacter humicola sp. nov., isolated from soils in Antarctica.</title>
        <authorList>
            <person name="Sedlacek I."/>
            <person name="Holochova P."/>
            <person name="Kralova S."/>
            <person name="Pantucek R."/>
            <person name="Stankova E."/>
            <person name="Vrbovska V."/>
            <person name="Kristofova L."/>
            <person name="Svec P."/>
            <person name="Busse H.-J."/>
        </authorList>
    </citation>
    <scope>NUCLEOTIDE SEQUENCE [LARGE SCALE GENOMIC DNA]</scope>
    <source>
        <strain evidence="8 9">CCM 8852</strain>
    </source>
</reference>
<comment type="similarity">
    <text evidence="1 5">Belongs to the peptidase S8 family.</text>
</comment>
<dbReference type="Pfam" id="PF18962">
    <property type="entry name" value="Por_Secre_tail"/>
    <property type="match status" value="1"/>
</dbReference>
<evidence type="ECO:0000256" key="3">
    <source>
        <dbReference type="ARBA" id="ARBA00022801"/>
    </source>
</evidence>
<feature type="domain" description="Secretion system C-terminal sorting" evidence="7">
    <location>
        <begin position="884"/>
        <end position="950"/>
    </location>
</feature>